<evidence type="ECO:0000256" key="2">
    <source>
        <dbReference type="SAM" id="SignalP"/>
    </source>
</evidence>
<keyword evidence="4" id="KW-1185">Reference proteome</keyword>
<dbReference type="RefSeq" id="WP_149326494.1">
    <property type="nucleotide sequence ID" value="NZ_VTPY01000001.1"/>
</dbReference>
<feature type="signal peptide" evidence="2">
    <location>
        <begin position="1"/>
        <end position="25"/>
    </location>
</feature>
<sequence>MIQIPDARSTATGLALLLLPLSAAAATLSLPTDARIAVQTVDELIIEDGSDRRDDILLRPVSGVAESSHTLPEYCVVIADARQEGARLRITAKALTCIETSGDDSRVYSGEISAAAYELDDSYGIAACDSGRCSLPPDHAFLLRLADEVTIEEQDNPSERLNEQRRQADGSGVANPIPAQRPDPDDE</sequence>
<accession>A0A7V7KHH0</accession>
<dbReference type="EMBL" id="VTPY01000001">
    <property type="protein sequence ID" value="KAA0014282.1"/>
    <property type="molecule type" value="Genomic_DNA"/>
</dbReference>
<evidence type="ECO:0000313" key="4">
    <source>
        <dbReference type="Proteomes" id="UP000486760"/>
    </source>
</evidence>
<organism evidence="3 4">
    <name type="scientific">Billgrantia pellis</name>
    <dbReference type="NCBI Taxonomy" id="2606936"/>
    <lineage>
        <taxon>Bacteria</taxon>
        <taxon>Pseudomonadati</taxon>
        <taxon>Pseudomonadota</taxon>
        <taxon>Gammaproteobacteria</taxon>
        <taxon>Oceanospirillales</taxon>
        <taxon>Halomonadaceae</taxon>
        <taxon>Billgrantia</taxon>
    </lineage>
</organism>
<reference evidence="3 4" key="1">
    <citation type="submission" date="2019-08" db="EMBL/GenBank/DDBJ databases">
        <title>Bioinformatics analysis of the strain L3 and L5.</title>
        <authorList>
            <person name="Li X."/>
        </authorList>
    </citation>
    <scope>NUCLEOTIDE SEQUENCE [LARGE SCALE GENOMIC DNA]</scope>
    <source>
        <strain evidence="3 4">L5</strain>
    </source>
</reference>
<feature type="region of interest" description="Disordered" evidence="1">
    <location>
        <begin position="152"/>
        <end position="187"/>
    </location>
</feature>
<comment type="caution">
    <text evidence="3">The sequence shown here is derived from an EMBL/GenBank/DDBJ whole genome shotgun (WGS) entry which is preliminary data.</text>
</comment>
<dbReference type="Proteomes" id="UP000486760">
    <property type="component" value="Unassembled WGS sequence"/>
</dbReference>
<gene>
    <name evidence="3" type="ORF">F0A17_01085</name>
</gene>
<protein>
    <submittedName>
        <fullName evidence="3">Uncharacterized protein</fullName>
    </submittedName>
</protein>
<feature type="chain" id="PRO_5030567027" evidence="2">
    <location>
        <begin position="26"/>
        <end position="187"/>
    </location>
</feature>
<evidence type="ECO:0000313" key="3">
    <source>
        <dbReference type="EMBL" id="KAA0014282.1"/>
    </source>
</evidence>
<proteinExistence type="predicted"/>
<dbReference type="AlphaFoldDB" id="A0A7V7KHH0"/>
<name>A0A7V7KHH0_9GAMM</name>
<feature type="compositionally biased region" description="Basic and acidic residues" evidence="1">
    <location>
        <begin position="157"/>
        <end position="168"/>
    </location>
</feature>
<evidence type="ECO:0000256" key="1">
    <source>
        <dbReference type="SAM" id="MobiDB-lite"/>
    </source>
</evidence>
<keyword evidence="2" id="KW-0732">Signal</keyword>